<accession>J3L0P5</accession>
<dbReference type="EnsemblPlants" id="OB01G28010.1">
    <property type="protein sequence ID" value="OB01G28010.1"/>
    <property type="gene ID" value="OB01G28010"/>
</dbReference>
<reference evidence="1" key="2">
    <citation type="submission" date="2013-04" db="UniProtKB">
        <authorList>
            <consortium name="EnsemblPlants"/>
        </authorList>
    </citation>
    <scope>IDENTIFICATION</scope>
</reference>
<protein>
    <submittedName>
        <fullName evidence="1">Uncharacterized protein</fullName>
    </submittedName>
</protein>
<dbReference type="AlphaFoldDB" id="J3L0P5"/>
<proteinExistence type="predicted"/>
<sequence length="52" mass="5950">QKHKYIAHPSLVSHISLGQFHLLQHLFRFKVTSSDDSENSTGKVIHSLYEST</sequence>
<dbReference type="Gramene" id="OB01G28010.1">
    <property type="protein sequence ID" value="OB01G28010.1"/>
    <property type="gene ID" value="OB01G28010"/>
</dbReference>
<evidence type="ECO:0000313" key="2">
    <source>
        <dbReference type="Proteomes" id="UP000006038"/>
    </source>
</evidence>
<organism evidence="1">
    <name type="scientific">Oryza brachyantha</name>
    <name type="common">malo sina</name>
    <dbReference type="NCBI Taxonomy" id="4533"/>
    <lineage>
        <taxon>Eukaryota</taxon>
        <taxon>Viridiplantae</taxon>
        <taxon>Streptophyta</taxon>
        <taxon>Embryophyta</taxon>
        <taxon>Tracheophyta</taxon>
        <taxon>Spermatophyta</taxon>
        <taxon>Magnoliopsida</taxon>
        <taxon>Liliopsida</taxon>
        <taxon>Poales</taxon>
        <taxon>Poaceae</taxon>
        <taxon>BOP clade</taxon>
        <taxon>Oryzoideae</taxon>
        <taxon>Oryzeae</taxon>
        <taxon>Oryzinae</taxon>
        <taxon>Oryza</taxon>
    </lineage>
</organism>
<keyword evidence="2" id="KW-1185">Reference proteome</keyword>
<name>J3L0P5_ORYBR</name>
<reference evidence="1" key="1">
    <citation type="journal article" date="2013" name="Nat. Commun.">
        <title>Whole-genome sequencing of Oryza brachyantha reveals mechanisms underlying Oryza genome evolution.</title>
        <authorList>
            <person name="Chen J."/>
            <person name="Huang Q."/>
            <person name="Gao D."/>
            <person name="Wang J."/>
            <person name="Lang Y."/>
            <person name="Liu T."/>
            <person name="Li B."/>
            <person name="Bai Z."/>
            <person name="Luis Goicoechea J."/>
            <person name="Liang C."/>
            <person name="Chen C."/>
            <person name="Zhang W."/>
            <person name="Sun S."/>
            <person name="Liao Y."/>
            <person name="Zhang X."/>
            <person name="Yang L."/>
            <person name="Song C."/>
            <person name="Wang M."/>
            <person name="Shi J."/>
            <person name="Liu G."/>
            <person name="Liu J."/>
            <person name="Zhou H."/>
            <person name="Zhou W."/>
            <person name="Yu Q."/>
            <person name="An N."/>
            <person name="Chen Y."/>
            <person name="Cai Q."/>
            <person name="Wang B."/>
            <person name="Liu B."/>
            <person name="Min J."/>
            <person name="Huang Y."/>
            <person name="Wu H."/>
            <person name="Li Z."/>
            <person name="Zhang Y."/>
            <person name="Yin Y."/>
            <person name="Song W."/>
            <person name="Jiang J."/>
            <person name="Jackson S.A."/>
            <person name="Wing R.A."/>
            <person name="Wang J."/>
            <person name="Chen M."/>
        </authorList>
    </citation>
    <scope>NUCLEOTIDE SEQUENCE [LARGE SCALE GENOMIC DNA]</scope>
    <source>
        <strain evidence="1">cv. IRGC 101232</strain>
    </source>
</reference>
<dbReference type="HOGENOM" id="CLU_3093618_0_0_1"/>
<evidence type="ECO:0000313" key="1">
    <source>
        <dbReference type="EnsemblPlants" id="OB01G28010.1"/>
    </source>
</evidence>
<dbReference type="Proteomes" id="UP000006038">
    <property type="component" value="Chromosome 1"/>
</dbReference>